<dbReference type="GO" id="GO:0016925">
    <property type="term" value="P:protein sumoylation"/>
    <property type="evidence" value="ECO:0000318"/>
    <property type="project" value="GO_Central"/>
</dbReference>
<dbReference type="PROSITE" id="PS00865">
    <property type="entry name" value="UBIQUITIN_ACTIVAT_2"/>
    <property type="match status" value="1"/>
</dbReference>
<dbReference type="FunFam" id="3.40.50.720:FF:000618">
    <property type="entry name" value="SUMO-activating enzyme subunit 2"/>
    <property type="match status" value="1"/>
</dbReference>
<sequence>MSTQSANPREPTSHVNSISKSKILVVGAGGIGCEILKNLCVSGFQDIEVIDLDTIDVSNLNRQFLFRKEHVGKSKAVVARESIISFNSNVNIKAYHDSIFNQEYGVNFFKRFDLVLNALDNRAARNHVNRMCLAADIPLIESGTAGYSGQVELIKKGMTQCYECQPKPQQKSYPGCTIRNTPSEPVHCIVWAKHLFNQLFGEEDPDQDVSPDTEDPEVKKDGAFSVTESGDVKRKSTRQWAQEVDYNPEQLFNKFFKDDINYLLSMENLWKTRKPPVPISWEKALTCESRISNDEESSKSLDMQVLSISKYTQIFASTVNILKKELAGKKFLMWDKDDTPAMDFVTACANIRAFIFSISQKSKFEIKSIAGNIIPAIATANALIAGAAVLYALRVLQNDYEKCPTIYLRQKSIYSKVLLATDKSLQKPNPNCYVCSAKPVVNVFVNVNKMLVKEFETEVLKNTLNMVAPDAILDGKGVVVISSEEGETEINNKKTLCEVGIVDGSILKVDDFLQNYELIINVNQYEAKEKDDPPFKFIANPAELKAKQIDGVKNGVTAAKNDLPNQEMHTDNDDVVICTTDNDDFGASSSKKRKLNPVEDDDDDLIILDEQLE</sequence>
<reference evidence="20 21" key="2">
    <citation type="journal article" date="2010" name="Nucleic Acids Res.">
        <title>BeetleBase in 2010: revisions to provide comprehensive genomic information for Tribolium castaneum.</title>
        <authorList>
            <person name="Kim H.S."/>
            <person name="Murphy T."/>
            <person name="Xia J."/>
            <person name="Caragea D."/>
            <person name="Park Y."/>
            <person name="Beeman R.W."/>
            <person name="Lorenzen M.D."/>
            <person name="Butcher S."/>
            <person name="Manak J.R."/>
            <person name="Brown S.J."/>
        </authorList>
    </citation>
    <scope>NUCLEOTIDE SEQUENCE [LARGE SCALE GENOMIC DNA]</scope>
    <source>
        <strain evidence="20 21">Georgia GA2</strain>
    </source>
</reference>
<feature type="binding site" evidence="13">
    <location>
        <position position="75"/>
    </location>
    <ligand>
        <name>ATP</name>
        <dbReference type="ChEBI" id="CHEBI:30616"/>
    </ligand>
</feature>
<dbReference type="InterPro" id="IPR035985">
    <property type="entry name" value="Ubiquitin-activating_enz"/>
</dbReference>
<dbReference type="Gene3D" id="3.10.290.20">
    <property type="entry name" value="Ubiquitin-like 2 activating enzyme e1b. Chain: B, domain 3"/>
    <property type="match status" value="1"/>
</dbReference>
<dbReference type="OMA" id="TPSEHIH"/>
<name>D7EHP8_TRICA</name>
<dbReference type="AlphaFoldDB" id="D7EHP8"/>
<feature type="compositionally biased region" description="Acidic residues" evidence="16">
    <location>
        <begin position="598"/>
        <end position="613"/>
    </location>
</feature>
<feature type="binding site" evidence="13">
    <location>
        <begin position="59"/>
        <end position="62"/>
    </location>
    <ligand>
        <name>ATP</name>
        <dbReference type="ChEBI" id="CHEBI:30616"/>
    </ligand>
</feature>
<comment type="similarity">
    <text evidence="3 11">Belongs to the ubiquitin-activating E1 family.</text>
</comment>
<evidence type="ECO:0000256" key="10">
    <source>
        <dbReference type="ARBA" id="ARBA00023242"/>
    </source>
</evidence>
<evidence type="ECO:0000256" key="8">
    <source>
        <dbReference type="ARBA" id="ARBA00022833"/>
    </source>
</evidence>
<evidence type="ECO:0000256" key="14">
    <source>
        <dbReference type="PIRSR" id="PIRSR039133-3"/>
    </source>
</evidence>
<keyword evidence="6 11" id="KW-0547">Nucleotide-binding</keyword>
<dbReference type="GO" id="GO:0046872">
    <property type="term" value="F:metal ion binding"/>
    <property type="evidence" value="ECO:0007669"/>
    <property type="project" value="UniProtKB-KW"/>
</dbReference>
<evidence type="ECO:0000256" key="16">
    <source>
        <dbReference type="SAM" id="MobiDB-lite"/>
    </source>
</evidence>
<feature type="region of interest" description="Disordered" evidence="16">
    <location>
        <begin position="581"/>
        <end position="613"/>
    </location>
</feature>
<evidence type="ECO:0000256" key="6">
    <source>
        <dbReference type="ARBA" id="ARBA00022741"/>
    </source>
</evidence>
<dbReference type="OrthoDB" id="10255449at2759"/>
<keyword evidence="8 11" id="KW-0862">Zinc</keyword>
<protein>
    <recommendedName>
        <fullName evidence="11">SUMO-activating enzyme subunit</fullName>
    </recommendedName>
</protein>
<comment type="subunit">
    <text evidence="11">Heterodimer.</text>
</comment>
<dbReference type="CDD" id="cd01489">
    <property type="entry name" value="Uba2_SUMO"/>
    <property type="match status" value="1"/>
</dbReference>
<evidence type="ECO:0000256" key="11">
    <source>
        <dbReference type="PIRNR" id="PIRNR039133"/>
    </source>
</evidence>
<dbReference type="InterPro" id="IPR030661">
    <property type="entry name" value="Uba2"/>
</dbReference>
<accession>D7EHP8</accession>
<evidence type="ECO:0000256" key="13">
    <source>
        <dbReference type="PIRSR" id="PIRSR039133-2"/>
    </source>
</evidence>
<evidence type="ECO:0000259" key="18">
    <source>
        <dbReference type="Pfam" id="PF10585"/>
    </source>
</evidence>
<evidence type="ECO:0000313" key="20">
    <source>
        <dbReference type="EMBL" id="EFA12146.1"/>
    </source>
</evidence>
<gene>
    <name evidence="20" type="primary">AUGUSTUS-3.0.2_02294</name>
    <name evidence="20" type="ORF">TcasGA2_TC002294</name>
</gene>
<dbReference type="Proteomes" id="UP000007266">
    <property type="component" value="Unassembled WGS sequence"/>
</dbReference>
<feature type="binding site" evidence="14">
    <location>
        <position position="435"/>
    </location>
    <ligand>
        <name>Zn(2+)</name>
        <dbReference type="ChEBI" id="CHEBI:29105"/>
    </ligand>
</feature>
<dbReference type="FunFam" id="3.50.50.80:FF:000002">
    <property type="entry name" value="SUMO-activating enzyme subunit 2"/>
    <property type="match status" value="1"/>
</dbReference>
<keyword evidence="5 11" id="KW-0479">Metal-binding</keyword>
<evidence type="ECO:0000259" key="17">
    <source>
        <dbReference type="Pfam" id="PF00899"/>
    </source>
</evidence>
<dbReference type="GO" id="GO:0005524">
    <property type="term" value="F:ATP binding"/>
    <property type="evidence" value="ECO:0007669"/>
    <property type="project" value="UniProtKB-UniRule"/>
</dbReference>
<keyword evidence="21" id="KW-1185">Reference proteome</keyword>
<dbReference type="STRING" id="7070.D7EHP8"/>
<dbReference type="GO" id="GO:0031510">
    <property type="term" value="C:SUMO activating enzyme complex"/>
    <property type="evidence" value="ECO:0000318"/>
    <property type="project" value="GO_Central"/>
</dbReference>
<dbReference type="PANTHER" id="PTHR10953:SF5">
    <property type="entry name" value="SUMO-ACTIVATING ENZYME SUBUNIT 2"/>
    <property type="match status" value="1"/>
</dbReference>
<feature type="domain" description="THIF-type NAD/FAD binding fold" evidence="17">
    <location>
        <begin position="15"/>
        <end position="432"/>
    </location>
</feature>
<keyword evidence="4" id="KW-0808">Transferase</keyword>
<keyword evidence="9 11" id="KW-0067">ATP-binding</keyword>
<evidence type="ECO:0000256" key="1">
    <source>
        <dbReference type="ARBA" id="ARBA00004123"/>
    </source>
</evidence>
<dbReference type="GO" id="GO:0005737">
    <property type="term" value="C:cytoplasm"/>
    <property type="evidence" value="ECO:0000318"/>
    <property type="project" value="GO_Central"/>
</dbReference>
<dbReference type="Pfam" id="PF14732">
    <property type="entry name" value="UAE_UbL"/>
    <property type="match status" value="1"/>
</dbReference>
<evidence type="ECO:0000313" key="21">
    <source>
        <dbReference type="Proteomes" id="UP000007266"/>
    </source>
</evidence>
<comment type="subcellular location">
    <subcellularLocation>
        <location evidence="1">Nucleus</location>
    </subcellularLocation>
</comment>
<dbReference type="Gene3D" id="1.10.10.520">
    <property type="entry name" value="Ubiquitin activating enzymes (Uba3). Chain: B, domain 2"/>
    <property type="match status" value="1"/>
</dbReference>
<dbReference type="PANTHER" id="PTHR10953">
    <property type="entry name" value="UBIQUITIN-ACTIVATING ENZYME E1"/>
    <property type="match status" value="1"/>
</dbReference>
<evidence type="ECO:0000256" key="7">
    <source>
        <dbReference type="ARBA" id="ARBA00022786"/>
    </source>
</evidence>
<proteinExistence type="inferred from homology"/>
<evidence type="ECO:0000256" key="3">
    <source>
        <dbReference type="ARBA" id="ARBA00005673"/>
    </source>
</evidence>
<dbReference type="UniPathway" id="UPA00886"/>
<dbReference type="GO" id="GO:0019948">
    <property type="term" value="F:SUMO activating enzyme activity"/>
    <property type="evidence" value="ECO:0000318"/>
    <property type="project" value="GO_Central"/>
</dbReference>
<keyword evidence="10" id="KW-0539">Nucleus</keyword>
<dbReference type="InterPro" id="IPR042449">
    <property type="entry name" value="Ub-E1_IAD_1"/>
</dbReference>
<feature type="binding site" evidence="14">
    <location>
        <position position="161"/>
    </location>
    <ligand>
        <name>Zn(2+)</name>
        <dbReference type="ChEBI" id="CHEBI:29105"/>
    </ligand>
</feature>
<feature type="binding site" evidence="13">
    <location>
        <begin position="98"/>
        <end position="99"/>
    </location>
    <ligand>
        <name>ATP</name>
        <dbReference type="ChEBI" id="CHEBI:30616"/>
    </ligand>
</feature>
<keyword evidence="7 11" id="KW-0833">Ubl conjugation pathway</keyword>
<dbReference type="InterPro" id="IPR045886">
    <property type="entry name" value="ThiF/MoeB/HesA"/>
</dbReference>
<dbReference type="InterPro" id="IPR023318">
    <property type="entry name" value="Ub_act_enz_dom_a_sf"/>
</dbReference>
<dbReference type="PIRSF" id="PIRSF039133">
    <property type="entry name" value="SUMO_E1B"/>
    <property type="match status" value="1"/>
</dbReference>
<feature type="binding site" evidence="13">
    <location>
        <begin position="27"/>
        <end position="32"/>
    </location>
    <ligand>
        <name>ATP</name>
        <dbReference type="ChEBI" id="CHEBI:30616"/>
    </ligand>
</feature>
<feature type="binding site" evidence="13">
    <location>
        <begin position="120"/>
        <end position="125"/>
    </location>
    <ligand>
        <name>ATP</name>
        <dbReference type="ChEBI" id="CHEBI:30616"/>
    </ligand>
</feature>
<dbReference type="Pfam" id="PF10585">
    <property type="entry name" value="UBA_E1_SCCH"/>
    <property type="match status" value="1"/>
</dbReference>
<dbReference type="InterPro" id="IPR033127">
    <property type="entry name" value="UBQ-activ_enz_E1_Cys_AS"/>
</dbReference>
<dbReference type="eggNOG" id="KOG2013">
    <property type="taxonomic scope" value="Eukaryota"/>
</dbReference>
<dbReference type="InParanoid" id="D7EHP8"/>
<comment type="pathway">
    <text evidence="2 11">Protein modification; protein sumoylation.</text>
</comment>
<dbReference type="InterPro" id="IPR019572">
    <property type="entry name" value="UBA_E1_SCCH"/>
</dbReference>
<dbReference type="InterPro" id="IPR000594">
    <property type="entry name" value="ThiF_NAD_FAD-bd"/>
</dbReference>
<feature type="active site" description="Glycyl thioester intermediate" evidence="12 15">
    <location>
        <position position="176"/>
    </location>
</feature>
<evidence type="ECO:0000256" key="9">
    <source>
        <dbReference type="ARBA" id="ARBA00022840"/>
    </source>
</evidence>
<reference evidence="20 21" key="1">
    <citation type="journal article" date="2008" name="Nature">
        <title>The genome of the model beetle and pest Tribolium castaneum.</title>
        <authorList>
            <consortium name="Tribolium Genome Sequencing Consortium"/>
            <person name="Richards S."/>
            <person name="Gibbs R.A."/>
            <person name="Weinstock G.M."/>
            <person name="Brown S.J."/>
            <person name="Denell R."/>
            <person name="Beeman R.W."/>
            <person name="Gibbs R."/>
            <person name="Beeman R.W."/>
            <person name="Brown S.J."/>
            <person name="Bucher G."/>
            <person name="Friedrich M."/>
            <person name="Grimmelikhuijzen C.J."/>
            <person name="Klingler M."/>
            <person name="Lorenzen M."/>
            <person name="Richards S."/>
            <person name="Roth S."/>
            <person name="Schroder R."/>
            <person name="Tautz D."/>
            <person name="Zdobnov E.M."/>
            <person name="Muzny D."/>
            <person name="Gibbs R.A."/>
            <person name="Weinstock G.M."/>
            <person name="Attaway T."/>
            <person name="Bell S."/>
            <person name="Buhay C.J."/>
            <person name="Chandrabose M.N."/>
            <person name="Chavez D."/>
            <person name="Clerk-Blankenburg K.P."/>
            <person name="Cree A."/>
            <person name="Dao M."/>
            <person name="Davis C."/>
            <person name="Chacko J."/>
            <person name="Dinh H."/>
            <person name="Dugan-Rocha S."/>
            <person name="Fowler G."/>
            <person name="Garner T.T."/>
            <person name="Garnes J."/>
            <person name="Gnirke A."/>
            <person name="Hawes A."/>
            <person name="Hernandez J."/>
            <person name="Hines S."/>
            <person name="Holder M."/>
            <person name="Hume J."/>
            <person name="Jhangiani S.N."/>
            <person name="Joshi V."/>
            <person name="Khan Z.M."/>
            <person name="Jackson L."/>
            <person name="Kovar C."/>
            <person name="Kowis A."/>
            <person name="Lee S."/>
            <person name="Lewis L.R."/>
            <person name="Margolis J."/>
            <person name="Morgan M."/>
            <person name="Nazareth L.V."/>
            <person name="Nguyen N."/>
            <person name="Okwuonu G."/>
            <person name="Parker D."/>
            <person name="Richards S."/>
            <person name="Ruiz S.J."/>
            <person name="Santibanez J."/>
            <person name="Savard J."/>
            <person name="Scherer S.E."/>
            <person name="Schneider B."/>
            <person name="Sodergren E."/>
            <person name="Tautz D."/>
            <person name="Vattahil S."/>
            <person name="Villasana D."/>
            <person name="White C.S."/>
            <person name="Wright R."/>
            <person name="Park Y."/>
            <person name="Beeman R.W."/>
            <person name="Lord J."/>
            <person name="Oppert B."/>
            <person name="Lorenzen M."/>
            <person name="Brown S."/>
            <person name="Wang L."/>
            <person name="Savard J."/>
            <person name="Tautz D."/>
            <person name="Richards S."/>
            <person name="Weinstock G."/>
            <person name="Gibbs R.A."/>
            <person name="Liu Y."/>
            <person name="Worley K."/>
            <person name="Weinstock G."/>
            <person name="Elsik C.G."/>
            <person name="Reese J.T."/>
            <person name="Elhaik E."/>
            <person name="Landan G."/>
            <person name="Graur D."/>
            <person name="Arensburger P."/>
            <person name="Atkinson P."/>
            <person name="Beeman R.W."/>
            <person name="Beidler J."/>
            <person name="Brown S.J."/>
            <person name="Demuth J.P."/>
            <person name="Drury D.W."/>
            <person name="Du Y.Z."/>
            <person name="Fujiwara H."/>
            <person name="Lorenzen M."/>
            <person name="Maselli V."/>
            <person name="Osanai M."/>
            <person name="Park Y."/>
            <person name="Robertson H.M."/>
            <person name="Tu Z."/>
            <person name="Wang J.J."/>
            <person name="Wang S."/>
            <person name="Richards S."/>
            <person name="Song H."/>
            <person name="Zhang L."/>
            <person name="Sodergren E."/>
            <person name="Werner D."/>
            <person name="Stanke M."/>
            <person name="Morgenstern B."/>
            <person name="Solovyev V."/>
            <person name="Kosarev P."/>
            <person name="Brown G."/>
            <person name="Chen H.C."/>
            <person name="Ermolaeva O."/>
            <person name="Hlavina W."/>
            <person name="Kapustin Y."/>
            <person name="Kiryutin B."/>
            <person name="Kitts P."/>
            <person name="Maglott D."/>
            <person name="Pruitt K."/>
            <person name="Sapojnikov V."/>
            <person name="Souvorov A."/>
            <person name="Mackey A.J."/>
            <person name="Waterhouse R.M."/>
            <person name="Wyder S."/>
            <person name="Zdobnov E.M."/>
            <person name="Zdobnov E.M."/>
            <person name="Wyder S."/>
            <person name="Kriventseva E.V."/>
            <person name="Kadowaki T."/>
            <person name="Bork P."/>
            <person name="Aranda M."/>
            <person name="Bao R."/>
            <person name="Beermann A."/>
            <person name="Berns N."/>
            <person name="Bolognesi R."/>
            <person name="Bonneton F."/>
            <person name="Bopp D."/>
            <person name="Brown S.J."/>
            <person name="Bucher G."/>
            <person name="Butts T."/>
            <person name="Chaumot A."/>
            <person name="Denell R.E."/>
            <person name="Ferrier D.E."/>
            <person name="Friedrich M."/>
            <person name="Gordon C.M."/>
            <person name="Jindra M."/>
            <person name="Klingler M."/>
            <person name="Lan Q."/>
            <person name="Lattorff H.M."/>
            <person name="Laudet V."/>
            <person name="von Levetsow C."/>
            <person name="Liu Z."/>
            <person name="Lutz R."/>
            <person name="Lynch J.A."/>
            <person name="da Fonseca R.N."/>
            <person name="Posnien N."/>
            <person name="Reuter R."/>
            <person name="Roth S."/>
            <person name="Savard J."/>
            <person name="Schinko J.B."/>
            <person name="Schmitt C."/>
            <person name="Schoppmeier M."/>
            <person name="Schroder R."/>
            <person name="Shippy T.D."/>
            <person name="Simonnet F."/>
            <person name="Marques-Souza H."/>
            <person name="Tautz D."/>
            <person name="Tomoyasu Y."/>
            <person name="Trauner J."/>
            <person name="Van der Zee M."/>
            <person name="Vervoort M."/>
            <person name="Wittkopp N."/>
            <person name="Wimmer E.A."/>
            <person name="Yang X."/>
            <person name="Jones A.K."/>
            <person name="Sattelle D.B."/>
            <person name="Ebert P.R."/>
            <person name="Nelson D."/>
            <person name="Scott J.G."/>
            <person name="Beeman R.W."/>
            <person name="Muthukrishnan S."/>
            <person name="Kramer K.J."/>
            <person name="Arakane Y."/>
            <person name="Beeman R.W."/>
            <person name="Zhu Q."/>
            <person name="Hogenkamp D."/>
            <person name="Dixit R."/>
            <person name="Oppert B."/>
            <person name="Jiang H."/>
            <person name="Zou Z."/>
            <person name="Marshall J."/>
            <person name="Elpidina E."/>
            <person name="Vinokurov K."/>
            <person name="Oppert C."/>
            <person name="Zou Z."/>
            <person name="Evans J."/>
            <person name="Lu Z."/>
            <person name="Zhao P."/>
            <person name="Sumathipala N."/>
            <person name="Altincicek B."/>
            <person name="Vilcinskas A."/>
            <person name="Williams M."/>
            <person name="Hultmark D."/>
            <person name="Hetru C."/>
            <person name="Jiang H."/>
            <person name="Grimmelikhuijzen C.J."/>
            <person name="Hauser F."/>
            <person name="Cazzamali G."/>
            <person name="Williamson M."/>
            <person name="Park Y."/>
            <person name="Li B."/>
            <person name="Tanaka Y."/>
            <person name="Predel R."/>
            <person name="Neupert S."/>
            <person name="Schachtner J."/>
            <person name="Verleyen P."/>
            <person name="Raible F."/>
            <person name="Bork P."/>
            <person name="Friedrich M."/>
            <person name="Walden K.K."/>
            <person name="Robertson H.M."/>
            <person name="Angeli S."/>
            <person name="Foret S."/>
            <person name="Bucher G."/>
            <person name="Schuetz S."/>
            <person name="Maleszka R."/>
            <person name="Wimmer E.A."/>
            <person name="Beeman R.W."/>
            <person name="Lorenzen M."/>
            <person name="Tomoyasu Y."/>
            <person name="Miller S.C."/>
            <person name="Grossmann D."/>
            <person name="Bucher G."/>
        </authorList>
    </citation>
    <scope>NUCLEOTIDE SEQUENCE [LARGE SCALE GENOMIC DNA]</scope>
    <source>
        <strain evidence="20 21">Georgia GA2</strain>
    </source>
</reference>
<dbReference type="KEGG" id="tca:658232"/>
<feature type="binding site" evidence="14">
    <location>
        <position position="164"/>
    </location>
    <ligand>
        <name>Zn(2+)</name>
        <dbReference type="ChEBI" id="CHEBI:29105"/>
    </ligand>
</feature>
<dbReference type="SUPFAM" id="SSF69572">
    <property type="entry name" value="Activating enzymes of the ubiquitin-like proteins"/>
    <property type="match status" value="1"/>
</dbReference>
<dbReference type="InterPro" id="IPR028077">
    <property type="entry name" value="UAE_UbL_dom"/>
</dbReference>
<feature type="binding site" evidence="14">
    <location>
        <position position="432"/>
    </location>
    <ligand>
        <name>Zn(2+)</name>
        <dbReference type="ChEBI" id="CHEBI:29105"/>
    </ligand>
</feature>
<evidence type="ECO:0000256" key="5">
    <source>
        <dbReference type="ARBA" id="ARBA00022723"/>
    </source>
</evidence>
<dbReference type="Pfam" id="PF00899">
    <property type="entry name" value="ThiF"/>
    <property type="match status" value="1"/>
</dbReference>
<evidence type="ECO:0000256" key="4">
    <source>
        <dbReference type="ARBA" id="ARBA00022679"/>
    </source>
</evidence>
<organism evidence="20 21">
    <name type="scientific">Tribolium castaneum</name>
    <name type="common">Red flour beetle</name>
    <dbReference type="NCBI Taxonomy" id="7070"/>
    <lineage>
        <taxon>Eukaryota</taxon>
        <taxon>Metazoa</taxon>
        <taxon>Ecdysozoa</taxon>
        <taxon>Arthropoda</taxon>
        <taxon>Hexapoda</taxon>
        <taxon>Insecta</taxon>
        <taxon>Pterygota</taxon>
        <taxon>Neoptera</taxon>
        <taxon>Endopterygota</taxon>
        <taxon>Coleoptera</taxon>
        <taxon>Polyphaga</taxon>
        <taxon>Cucujiformia</taxon>
        <taxon>Tenebrionidae</taxon>
        <taxon>Tenebrionidae incertae sedis</taxon>
        <taxon>Tribolium</taxon>
    </lineage>
</organism>
<dbReference type="HOGENOM" id="CLU_013325_7_4_1"/>
<evidence type="ECO:0000259" key="19">
    <source>
        <dbReference type="Pfam" id="PF14732"/>
    </source>
</evidence>
<dbReference type="EMBL" id="KQ973114">
    <property type="protein sequence ID" value="EFA12146.1"/>
    <property type="molecule type" value="Genomic_DNA"/>
</dbReference>
<evidence type="ECO:0000256" key="2">
    <source>
        <dbReference type="ARBA" id="ARBA00004718"/>
    </source>
</evidence>
<dbReference type="FunCoup" id="D7EHP8">
    <property type="interactions" value="2487"/>
</dbReference>
<feature type="binding site" evidence="13">
    <location>
        <position position="51"/>
    </location>
    <ligand>
        <name>ATP</name>
        <dbReference type="ChEBI" id="CHEBI:30616"/>
    </ligand>
</feature>
<dbReference type="Gene3D" id="3.50.50.80">
    <property type="entry name" value="Ubiquitin-activating enzyme E1, inactive adenylation domain, subdomain 1"/>
    <property type="match status" value="1"/>
</dbReference>
<evidence type="ECO:0000256" key="12">
    <source>
        <dbReference type="PIRSR" id="PIRSR039133-1"/>
    </source>
</evidence>
<feature type="domain" description="Ubiquitin-activating enzyme SCCH" evidence="18">
    <location>
        <begin position="312"/>
        <end position="367"/>
    </location>
</feature>
<feature type="domain" description="Ubiquitin/SUMO-activating enzyme ubiquitin-like" evidence="19">
    <location>
        <begin position="443"/>
        <end position="528"/>
    </location>
</feature>
<dbReference type="GO" id="GO:0016740">
    <property type="term" value="F:transferase activity"/>
    <property type="evidence" value="ECO:0007669"/>
    <property type="project" value="UniProtKB-KW"/>
</dbReference>
<dbReference type="FunFam" id="3.10.290.20:FF:000008">
    <property type="entry name" value="SUMO-activating enzyme subunit"/>
    <property type="match status" value="1"/>
</dbReference>
<dbReference type="PhylomeDB" id="D7EHP8"/>
<evidence type="ECO:0000256" key="15">
    <source>
        <dbReference type="PROSITE-ProRule" id="PRU10132"/>
    </source>
</evidence>